<protein>
    <recommendedName>
        <fullName evidence="1">DinB-like domain-containing protein</fullName>
    </recommendedName>
</protein>
<dbReference type="OrthoDB" id="9793216at2"/>
<dbReference type="InterPro" id="IPR034660">
    <property type="entry name" value="DinB/YfiT-like"/>
</dbReference>
<evidence type="ECO:0000313" key="3">
    <source>
        <dbReference type="Proteomes" id="UP000198635"/>
    </source>
</evidence>
<name>A0A1I3WPL6_9BACT</name>
<feature type="domain" description="DinB-like" evidence="1">
    <location>
        <begin position="25"/>
        <end position="140"/>
    </location>
</feature>
<dbReference type="InterPro" id="IPR024775">
    <property type="entry name" value="DinB-like"/>
</dbReference>
<dbReference type="SUPFAM" id="SSF109854">
    <property type="entry name" value="DinB/YfiT-like putative metalloenzymes"/>
    <property type="match status" value="1"/>
</dbReference>
<gene>
    <name evidence="2" type="ORF">SAMN04488082_1148</name>
</gene>
<accession>A0A1I3WPL6</accession>
<sequence length="154" mass="18214">MSIDCINCKARIESFEILMIRNADLADIRLAPDKWTLKEMIAHLIDSASNNHQRFVRLQLEPVLVFPKYDAEEWKNMTRIGSFDYSTLVTLWKTYNVLLLHLIENMNPGALNHVWRREDKDISLEALIHDYFAHMDLHRKMFEDRVEEIGARKS</sequence>
<dbReference type="RefSeq" id="WP_092376397.1">
    <property type="nucleotide sequence ID" value="NZ_FORX01000014.1"/>
</dbReference>
<evidence type="ECO:0000259" key="1">
    <source>
        <dbReference type="Pfam" id="PF12867"/>
    </source>
</evidence>
<dbReference type="STRING" id="52560.SAMN04488082_1148"/>
<dbReference type="Pfam" id="PF12867">
    <property type="entry name" value="DinB_2"/>
    <property type="match status" value="1"/>
</dbReference>
<dbReference type="EMBL" id="FORX01000014">
    <property type="protein sequence ID" value="SFK09614.1"/>
    <property type="molecule type" value="Genomic_DNA"/>
</dbReference>
<evidence type="ECO:0000313" key="2">
    <source>
        <dbReference type="EMBL" id="SFK09614.1"/>
    </source>
</evidence>
<dbReference type="Gene3D" id="1.20.120.450">
    <property type="entry name" value="dinb family like domain"/>
    <property type="match status" value="1"/>
</dbReference>
<proteinExistence type="predicted"/>
<dbReference type="AlphaFoldDB" id="A0A1I3WPL6"/>
<organism evidence="2 3">
    <name type="scientific">Desulfomicrobium apsheronum</name>
    <dbReference type="NCBI Taxonomy" id="52560"/>
    <lineage>
        <taxon>Bacteria</taxon>
        <taxon>Pseudomonadati</taxon>
        <taxon>Thermodesulfobacteriota</taxon>
        <taxon>Desulfovibrionia</taxon>
        <taxon>Desulfovibrionales</taxon>
        <taxon>Desulfomicrobiaceae</taxon>
        <taxon>Desulfomicrobium</taxon>
    </lineage>
</organism>
<keyword evidence="3" id="KW-1185">Reference proteome</keyword>
<dbReference type="Proteomes" id="UP000198635">
    <property type="component" value="Unassembled WGS sequence"/>
</dbReference>
<reference evidence="3" key="1">
    <citation type="submission" date="2016-10" db="EMBL/GenBank/DDBJ databases">
        <authorList>
            <person name="Varghese N."/>
            <person name="Submissions S."/>
        </authorList>
    </citation>
    <scope>NUCLEOTIDE SEQUENCE [LARGE SCALE GENOMIC DNA]</scope>
    <source>
        <strain evidence="3">DSM 5918</strain>
    </source>
</reference>